<comment type="caution">
    <text evidence="2">The sequence shown here is derived from an EMBL/GenBank/DDBJ whole genome shotgun (WGS) entry which is preliminary data.</text>
</comment>
<name>A0ABV6GSB6_9BACL</name>
<dbReference type="Gene3D" id="3.10.450.40">
    <property type="match status" value="1"/>
</dbReference>
<dbReference type="SUPFAM" id="SSF160719">
    <property type="entry name" value="gpW/gp25-like"/>
    <property type="match status" value="1"/>
</dbReference>
<accession>A0ABV6GSB6</accession>
<dbReference type="InterPro" id="IPR007048">
    <property type="entry name" value="IraD/Gp25-like"/>
</dbReference>
<evidence type="ECO:0000313" key="3">
    <source>
        <dbReference type="Proteomes" id="UP001589785"/>
    </source>
</evidence>
<sequence length="101" mass="11122">MERINYGATGSEEIIQNVRFILSTIVGTCVLDIPMGISFGVVDAPIQFAQAAITAEVIEKIERYEPRVSVESVEFSADPLDGRLIPRVKVVIKENGEIWTA</sequence>
<protein>
    <submittedName>
        <fullName evidence="2">GPW/gp25 family protein</fullName>
    </submittedName>
</protein>
<proteinExistence type="predicted"/>
<dbReference type="RefSeq" id="WP_066231556.1">
    <property type="nucleotide sequence ID" value="NZ_JBHLVN010000029.1"/>
</dbReference>
<evidence type="ECO:0000259" key="1">
    <source>
        <dbReference type="Pfam" id="PF04965"/>
    </source>
</evidence>
<dbReference type="EMBL" id="JBHLVN010000029">
    <property type="protein sequence ID" value="MFC0297108.1"/>
    <property type="molecule type" value="Genomic_DNA"/>
</dbReference>
<dbReference type="Proteomes" id="UP001589785">
    <property type="component" value="Unassembled WGS sequence"/>
</dbReference>
<keyword evidence="3" id="KW-1185">Reference proteome</keyword>
<organism evidence="2 3">
    <name type="scientific">Geobacillus jurassicus</name>
    <dbReference type="NCBI Taxonomy" id="235932"/>
    <lineage>
        <taxon>Bacteria</taxon>
        <taxon>Bacillati</taxon>
        <taxon>Bacillota</taxon>
        <taxon>Bacilli</taxon>
        <taxon>Bacillales</taxon>
        <taxon>Anoxybacillaceae</taxon>
        <taxon>Geobacillus</taxon>
    </lineage>
</organism>
<reference evidence="2 3" key="1">
    <citation type="submission" date="2024-09" db="EMBL/GenBank/DDBJ databases">
        <authorList>
            <person name="Sun Q."/>
            <person name="Mori K."/>
        </authorList>
    </citation>
    <scope>NUCLEOTIDE SEQUENCE [LARGE SCALE GENOMIC DNA]</scope>
    <source>
        <strain evidence="2 3">CCM 7224</strain>
    </source>
</reference>
<gene>
    <name evidence="2" type="ORF">ACFFHQ_06475</name>
</gene>
<evidence type="ECO:0000313" key="2">
    <source>
        <dbReference type="EMBL" id="MFC0297108.1"/>
    </source>
</evidence>
<dbReference type="Pfam" id="PF04965">
    <property type="entry name" value="GPW_gp25"/>
    <property type="match status" value="1"/>
</dbReference>
<feature type="domain" description="IraD/Gp25-like" evidence="1">
    <location>
        <begin position="10"/>
        <end position="93"/>
    </location>
</feature>